<keyword evidence="2" id="KW-0808">Transferase</keyword>
<dbReference type="RefSeq" id="WP_066385797.1">
    <property type="nucleotide sequence ID" value="NZ_LTAZ01000017.1"/>
</dbReference>
<dbReference type="EMBL" id="LTAZ01000017">
    <property type="protein sequence ID" value="KYH24050.1"/>
    <property type="molecule type" value="Genomic_DNA"/>
</dbReference>
<organism evidence="2 3">
    <name type="scientific">Halalkalicoccus paucihalophilus</name>
    <dbReference type="NCBI Taxonomy" id="1008153"/>
    <lineage>
        <taxon>Archaea</taxon>
        <taxon>Methanobacteriati</taxon>
        <taxon>Methanobacteriota</taxon>
        <taxon>Stenosarchaea group</taxon>
        <taxon>Halobacteria</taxon>
        <taxon>Halobacteriales</taxon>
        <taxon>Halococcaceae</taxon>
        <taxon>Halalkalicoccus</taxon>
    </lineage>
</organism>
<comment type="caution">
    <text evidence="2">The sequence shown here is derived from an EMBL/GenBank/DDBJ whole genome shotgun (WGS) entry which is preliminary data.</text>
</comment>
<evidence type="ECO:0000259" key="1">
    <source>
        <dbReference type="Pfam" id="PF01425"/>
    </source>
</evidence>
<dbReference type="AlphaFoldDB" id="A0A151A904"/>
<dbReference type="Pfam" id="PF01425">
    <property type="entry name" value="Amidase"/>
    <property type="match status" value="1"/>
</dbReference>
<sequence>MTKGERDCLAGLEFKNYLNEYLTERDTPVENLEEIIAISSGEDFSIDETVLERLEEAQSRGSFTDNFYQRTLDTGPDIIRRILTESMKKHDPDALVAPTGSCPPEPLPSAEDIDYDCENTPSRTLLGNISGYPEVSVPIGFTSDGLPISVLFLGQAFCEPTLFGLAYLTSR</sequence>
<accession>A0A151A904</accession>
<dbReference type="SUPFAM" id="SSF75304">
    <property type="entry name" value="Amidase signature (AS) enzymes"/>
    <property type="match status" value="1"/>
</dbReference>
<proteinExistence type="predicted"/>
<dbReference type="PATRIC" id="fig|1008153.3.peg.4426"/>
<gene>
    <name evidence="2" type="ORF">HAPAU_41290</name>
</gene>
<dbReference type="InterPro" id="IPR036928">
    <property type="entry name" value="AS_sf"/>
</dbReference>
<evidence type="ECO:0000313" key="2">
    <source>
        <dbReference type="EMBL" id="KYH24050.1"/>
    </source>
</evidence>
<dbReference type="Gene3D" id="3.90.1300.10">
    <property type="entry name" value="Amidase signature (AS) domain"/>
    <property type="match status" value="1"/>
</dbReference>
<keyword evidence="3" id="KW-1185">Reference proteome</keyword>
<dbReference type="Proteomes" id="UP000075321">
    <property type="component" value="Unassembled WGS sequence"/>
</dbReference>
<reference evidence="2 3" key="1">
    <citation type="submission" date="2016-02" db="EMBL/GenBank/DDBJ databases">
        <title>Genome sequence of Halalkalicoccus paucihalophilus DSM 24557.</title>
        <authorList>
            <person name="Poehlein A."/>
            <person name="Daniel R."/>
        </authorList>
    </citation>
    <scope>NUCLEOTIDE SEQUENCE [LARGE SCALE GENOMIC DNA]</scope>
    <source>
        <strain evidence="2 3">DSM 24557</strain>
    </source>
</reference>
<dbReference type="PANTHER" id="PTHR42678:SF34">
    <property type="entry name" value="OS04G0183300 PROTEIN"/>
    <property type="match status" value="1"/>
</dbReference>
<dbReference type="PANTHER" id="PTHR42678">
    <property type="entry name" value="AMIDASE"/>
    <property type="match status" value="1"/>
</dbReference>
<feature type="domain" description="Amidase" evidence="1">
    <location>
        <begin position="16"/>
        <end position="162"/>
    </location>
</feature>
<dbReference type="GO" id="GO:0016740">
    <property type="term" value="F:transferase activity"/>
    <property type="evidence" value="ECO:0007669"/>
    <property type="project" value="UniProtKB-KW"/>
</dbReference>
<evidence type="ECO:0000313" key="3">
    <source>
        <dbReference type="Proteomes" id="UP000075321"/>
    </source>
</evidence>
<protein>
    <submittedName>
        <fullName evidence="2">Glutamyl-tRNA(Gln) amidotransferase subunit A</fullName>
        <ecNumber evidence="2">6.3.5.7</ecNumber>
    </submittedName>
</protein>
<dbReference type="EC" id="6.3.5.7" evidence="2"/>
<dbReference type="InterPro" id="IPR023631">
    <property type="entry name" value="Amidase_dom"/>
</dbReference>
<name>A0A151A904_9EURY</name>
<dbReference type="GO" id="GO:0050567">
    <property type="term" value="F:glutaminyl-tRNA synthase (glutamine-hydrolyzing) activity"/>
    <property type="evidence" value="ECO:0007669"/>
    <property type="project" value="UniProtKB-EC"/>
</dbReference>
<keyword evidence="2" id="KW-0436">Ligase</keyword>